<feature type="compositionally biased region" description="Polar residues" evidence="1">
    <location>
        <begin position="1477"/>
        <end position="1489"/>
    </location>
</feature>
<accession>A0A7I8L289</accession>
<feature type="compositionally biased region" description="Basic and acidic residues" evidence="1">
    <location>
        <begin position="20"/>
        <end position="39"/>
    </location>
</feature>
<feature type="region of interest" description="Disordered" evidence="1">
    <location>
        <begin position="235"/>
        <end position="394"/>
    </location>
</feature>
<keyword evidence="3" id="KW-1185">Reference proteome</keyword>
<evidence type="ECO:0000256" key="1">
    <source>
        <dbReference type="SAM" id="MobiDB-lite"/>
    </source>
</evidence>
<feature type="compositionally biased region" description="Pro residues" evidence="1">
    <location>
        <begin position="82"/>
        <end position="95"/>
    </location>
</feature>
<name>A0A7I8L289_SPIIN</name>
<feature type="compositionally biased region" description="Low complexity" evidence="1">
    <location>
        <begin position="1099"/>
        <end position="1119"/>
    </location>
</feature>
<feature type="compositionally biased region" description="Basic residues" evidence="1">
    <location>
        <begin position="189"/>
        <end position="205"/>
    </location>
</feature>
<feature type="compositionally biased region" description="Low complexity" evidence="1">
    <location>
        <begin position="175"/>
        <end position="188"/>
    </location>
</feature>
<sequence>MTYTRTTGFIDEDGGMELQETVRLRDRGSKKNRDRERSGRSKRRKGDRILHGTNRDEGEESSEESIDEDEEDDDDDASGTARPPPPPHQPSPPPSSSLSNHNHRKAYPTKVIRGPVVWKVADEMIGVSIPRKARSAYAKRSPECWVSGSGCAGGSGEPIHRQASASPPRLGGGASAPVPTSPSSSNASVRKKMKQISGTKHRPPKILKSPSSIQEIEIEVAEVLYGLTRQFQVPLKQEFNKPHSKDANESSYDTKSRVSSPSSISPPPAVSQGLLQHSYSTAMAPLPAVAPKRKRPRLVKVDDKTPADATVQAVHPSSSISSMCKTTDGDETRVQVQSPRLPKNAELMQSENGTPSLVQVEGKPASIQDESMKPESSSASDVKPPVTDLDSQNRVEKKDEIKLLAKEPVSDELITNCTESDVKLASAADSPKEKFKIDLMAPPGKSSQERELDFLTEHKFASPEIETGRKHDSVKNRVEKSERSPITGDAGFELKETKNLVEEYDSRSPVNKKSLDVKLEPAKSDKEEIICGKLPGPRQPGNIPKADGWPMRISIPYKLLYLDVFSATQAGSLPLPMAAAGWPGGLPFGYMGQVPFLQPAVPIDGTAAPTMPMRQLRPKRCAIHCYIAHNICFHQQIAQMNPFWPVAAGSTPMFGAKPYNLNLMPSSASAILSNPLQGGFPGGCLGSLQDKAVPVFGQLPGQSPKEKGSAVNSFMDATQRKQLVLQQPLQAGSTNNMLHTPAFIFPLNQPQAPTSQVAVAKSSAVNAASSSVSSSAAASSSGSGAAPTGTTALNYSTLPQGEAQYFLLQNNGYPFPIPAHVGAPPFRVGNHPQPMAFLNASFYASQMLHHPQLQQLPPPPPPPPQQQHYPNPQDQSKASPSSSQKYPQPPQKAPDGSASVGAGSAQGFSNPKRQHIPLHQPRQTETETGGEDSPPADHRLPQAQRGIFCHSFSVPAHHQNLAFMPAGFTTIGGANHSEKQPLLLPQQHQHHQNLHLQNMKPEAIPQTLAMPYAAYNGIHGFDLSSVTQNHTIFQSLPEVARNGSQFSAAAAATASPQGSAQNKKVQQQLAEDGKQRGKPINVGPADEEHLKTASPGKASSGVSQCSLSPSVSNSVDGSSQPLNLAPCGDKTPVLGGSSSTQHQLQQAMLHLPKQHQKLQSQKQQPQQQLQKQQPVSSGTTVNKFPNALAGFPQGLIQGGSPTQSPQWKNSARAAAAAPPSSPVKSNPSQPPIGIPQQNHLSTAGHHAHISFEVGGALRAAPPQLPLVGVGSLSSSSSSAIGPPAGSASRGGGGGSPRIPTGSKGGPTSSSSSRQQLPPTKNSPASSISKSSAVGTRNGPSILGQPQIRPPSSAMKSQQQQQASQHPNQLQKNQQYPPSQLFFSPQSNAAATATAYYPRRPSEQHHQPVSSGMLSLCPSALSGSSAPSSTDASKSAASAAATANRVKTVAQFSVAPHSAGATFPYLGMSGAPVRPTEQKPTAGTPPLQQHSSRRSNIYIYSIMDRVELGLAHLLKTEFSCPGNDSLRPCWQQPEKKR</sequence>
<evidence type="ECO:0000313" key="3">
    <source>
        <dbReference type="Proteomes" id="UP000663760"/>
    </source>
</evidence>
<feature type="compositionally biased region" description="Acidic residues" evidence="1">
    <location>
        <begin position="57"/>
        <end position="77"/>
    </location>
</feature>
<protein>
    <submittedName>
        <fullName evidence="2">Uncharacterized protein</fullName>
    </submittedName>
</protein>
<feature type="region of interest" description="Disordered" evidence="1">
    <location>
        <begin position="852"/>
        <end position="940"/>
    </location>
</feature>
<feature type="region of interest" description="Disordered" evidence="1">
    <location>
        <begin position="465"/>
        <end position="484"/>
    </location>
</feature>
<feature type="compositionally biased region" description="Low complexity" evidence="1">
    <location>
        <begin position="1210"/>
        <end position="1227"/>
    </location>
</feature>
<feature type="region of interest" description="Disordered" evidence="1">
    <location>
        <begin position="1269"/>
        <end position="1382"/>
    </location>
</feature>
<feature type="compositionally biased region" description="Low complexity" evidence="1">
    <location>
        <begin position="1357"/>
        <end position="1370"/>
    </location>
</feature>
<dbReference type="PANTHER" id="PTHR34798:SF2">
    <property type="entry name" value="PROTEIN TIME FOR COFFEE"/>
    <property type="match status" value="1"/>
</dbReference>
<feature type="compositionally biased region" description="Low complexity" evidence="1">
    <location>
        <begin position="866"/>
        <end position="886"/>
    </location>
</feature>
<feature type="compositionally biased region" description="Polar residues" evidence="1">
    <location>
        <begin position="1136"/>
        <end position="1146"/>
    </location>
</feature>
<feature type="compositionally biased region" description="Low complexity" evidence="1">
    <location>
        <begin position="1269"/>
        <end position="1287"/>
    </location>
</feature>
<feature type="compositionally biased region" description="Low complexity" evidence="1">
    <location>
        <begin position="1157"/>
        <end position="1174"/>
    </location>
</feature>
<evidence type="ECO:0000313" key="2">
    <source>
        <dbReference type="EMBL" id="CAA7404141.1"/>
    </source>
</evidence>
<feature type="region of interest" description="Disordered" evidence="1">
    <location>
        <begin position="1469"/>
        <end position="1489"/>
    </location>
</feature>
<proteinExistence type="predicted"/>
<dbReference type="GO" id="GO:0005634">
    <property type="term" value="C:nucleus"/>
    <property type="evidence" value="ECO:0007669"/>
    <property type="project" value="TreeGrafter"/>
</dbReference>
<dbReference type="InterPro" id="IPR039317">
    <property type="entry name" value="TIC"/>
</dbReference>
<feature type="region of interest" description="Disordered" evidence="1">
    <location>
        <begin position="1047"/>
        <end position="1242"/>
    </location>
</feature>
<feature type="compositionally biased region" description="Basic and acidic residues" evidence="1">
    <location>
        <begin position="47"/>
        <end position="56"/>
    </location>
</feature>
<feature type="compositionally biased region" description="Polar residues" evidence="1">
    <location>
        <begin position="347"/>
        <end position="357"/>
    </location>
</feature>
<dbReference type="Proteomes" id="UP000663760">
    <property type="component" value="Chromosome 10"/>
</dbReference>
<feature type="compositionally biased region" description="Basic and acidic residues" evidence="1">
    <location>
        <begin position="465"/>
        <end position="483"/>
    </location>
</feature>
<reference evidence="2" key="1">
    <citation type="submission" date="2020-02" db="EMBL/GenBank/DDBJ databases">
        <authorList>
            <person name="Scholz U."/>
            <person name="Mascher M."/>
            <person name="Fiebig A."/>
        </authorList>
    </citation>
    <scope>NUCLEOTIDE SEQUENCE</scope>
</reference>
<feature type="compositionally biased region" description="Polar residues" evidence="1">
    <location>
        <begin position="315"/>
        <end position="325"/>
    </location>
</feature>
<organism evidence="2 3">
    <name type="scientific">Spirodela intermedia</name>
    <name type="common">Intermediate duckweed</name>
    <dbReference type="NCBI Taxonomy" id="51605"/>
    <lineage>
        <taxon>Eukaryota</taxon>
        <taxon>Viridiplantae</taxon>
        <taxon>Streptophyta</taxon>
        <taxon>Embryophyta</taxon>
        <taxon>Tracheophyta</taxon>
        <taxon>Spermatophyta</taxon>
        <taxon>Magnoliopsida</taxon>
        <taxon>Liliopsida</taxon>
        <taxon>Araceae</taxon>
        <taxon>Lemnoideae</taxon>
        <taxon>Spirodela</taxon>
    </lineage>
</organism>
<dbReference type="GO" id="GO:0042752">
    <property type="term" value="P:regulation of circadian rhythm"/>
    <property type="evidence" value="ECO:0007669"/>
    <property type="project" value="InterPro"/>
</dbReference>
<gene>
    <name evidence="2" type="ORF">SI8410_10014819</name>
</gene>
<feature type="region of interest" description="Disordered" evidence="1">
    <location>
        <begin position="1"/>
        <end position="112"/>
    </location>
</feature>
<feature type="compositionally biased region" description="Pro residues" evidence="1">
    <location>
        <begin position="856"/>
        <end position="865"/>
    </location>
</feature>
<feature type="compositionally biased region" description="Low complexity" evidence="1">
    <location>
        <begin position="893"/>
        <end position="909"/>
    </location>
</feature>
<dbReference type="EMBL" id="LR746273">
    <property type="protein sequence ID" value="CAA7404141.1"/>
    <property type="molecule type" value="Genomic_DNA"/>
</dbReference>
<feature type="compositionally biased region" description="Polar residues" evidence="1">
    <location>
        <begin position="1371"/>
        <end position="1382"/>
    </location>
</feature>
<feature type="compositionally biased region" description="Basic and acidic residues" evidence="1">
    <location>
        <begin position="238"/>
        <end position="256"/>
    </location>
</feature>
<feature type="region of interest" description="Disordered" evidence="1">
    <location>
        <begin position="133"/>
        <end position="212"/>
    </location>
</feature>
<dbReference type="OrthoDB" id="784889at2759"/>
<dbReference type="PANTHER" id="PTHR34798">
    <property type="entry name" value="PROTEIN TIME FOR COFFEE"/>
    <property type="match status" value="1"/>
</dbReference>
<feature type="compositionally biased region" description="Polar residues" evidence="1">
    <location>
        <begin position="1199"/>
        <end position="1209"/>
    </location>
</feature>
<feature type="compositionally biased region" description="Low complexity" evidence="1">
    <location>
        <begin position="1322"/>
        <end position="1331"/>
    </location>
</feature>
<feature type="compositionally biased region" description="Low complexity" evidence="1">
    <location>
        <begin position="1047"/>
        <end position="1061"/>
    </location>
</feature>
<feature type="compositionally biased region" description="Low complexity" evidence="1">
    <location>
        <begin position="1296"/>
        <end position="1312"/>
    </location>
</feature>